<accession>A0A2P4Q9R2</accession>
<keyword evidence="3" id="KW-1185">Reference proteome</keyword>
<dbReference type="VEuPathDB" id="FungiDB:RhiirFUN_020314"/>
<feature type="coiled-coil region" evidence="1">
    <location>
        <begin position="110"/>
        <end position="137"/>
    </location>
</feature>
<keyword evidence="1" id="KW-0175">Coiled coil</keyword>
<name>A0A2P4Q9R2_RHIID</name>
<dbReference type="Proteomes" id="UP000018888">
    <property type="component" value="Unassembled WGS sequence"/>
</dbReference>
<evidence type="ECO:0000256" key="1">
    <source>
        <dbReference type="SAM" id="Coils"/>
    </source>
</evidence>
<sequence length="173" mass="20456">MYSKGSTVYKSFDIEIKAMIYRLNPNNIRKGDARYFKERLNVLIKKIKEFRILVRQTYNSIQRAENDGNDTVNYISDELKKVITFNIDDDEDIVGIKKELGGINNILNHLRENYSNLDKMEKILKDYENKLTDIYDELDDRYDGIVEFTKEGLESLKFIDNNLKDRFVDVVHV</sequence>
<comment type="caution">
    <text evidence="2">The sequence shown here is derived from an EMBL/GenBank/DDBJ whole genome shotgun (WGS) entry which is preliminary data.</text>
</comment>
<reference evidence="2 3" key="1">
    <citation type="journal article" date="2013" name="Proc. Natl. Acad. Sci. U.S.A.">
        <title>Genome of an arbuscular mycorrhizal fungus provides insight into the oldest plant symbiosis.</title>
        <authorList>
            <person name="Tisserant E."/>
            <person name="Malbreil M."/>
            <person name="Kuo A."/>
            <person name="Kohler A."/>
            <person name="Symeonidi A."/>
            <person name="Balestrini R."/>
            <person name="Charron P."/>
            <person name="Duensing N."/>
            <person name="Frei Dit Frey N."/>
            <person name="Gianinazzi-Pearson V."/>
            <person name="Gilbert L.B."/>
            <person name="Handa Y."/>
            <person name="Herr J.R."/>
            <person name="Hijri M."/>
            <person name="Koul R."/>
            <person name="Kawaguchi M."/>
            <person name="Krajinski F."/>
            <person name="Lammers P.J."/>
            <person name="Masclaux F.G."/>
            <person name="Murat C."/>
            <person name="Morin E."/>
            <person name="Ndikumana S."/>
            <person name="Pagni M."/>
            <person name="Petitpierre D."/>
            <person name="Requena N."/>
            <person name="Rosikiewicz P."/>
            <person name="Riley R."/>
            <person name="Saito K."/>
            <person name="San Clemente H."/>
            <person name="Shapiro H."/>
            <person name="van Tuinen D."/>
            <person name="Becard G."/>
            <person name="Bonfante P."/>
            <person name="Paszkowski U."/>
            <person name="Shachar-Hill Y.Y."/>
            <person name="Tuskan G.A."/>
            <person name="Young P.W."/>
            <person name="Sanders I.R."/>
            <person name="Henrissat B."/>
            <person name="Rensing S.A."/>
            <person name="Grigoriev I.V."/>
            <person name="Corradi N."/>
            <person name="Roux C."/>
            <person name="Martin F."/>
        </authorList>
    </citation>
    <scope>NUCLEOTIDE SEQUENCE [LARGE SCALE GENOMIC DNA]</scope>
    <source>
        <strain evidence="2 3">DAOM 197198</strain>
    </source>
</reference>
<protein>
    <submittedName>
        <fullName evidence="2">Uncharacterized protein</fullName>
    </submittedName>
</protein>
<evidence type="ECO:0000313" key="2">
    <source>
        <dbReference type="EMBL" id="POG74380.1"/>
    </source>
</evidence>
<evidence type="ECO:0000313" key="3">
    <source>
        <dbReference type="Proteomes" id="UP000018888"/>
    </source>
</evidence>
<proteinExistence type="predicted"/>
<dbReference type="EMBL" id="AUPC02000072">
    <property type="protein sequence ID" value="POG74380.1"/>
    <property type="molecule type" value="Genomic_DNA"/>
</dbReference>
<gene>
    <name evidence="2" type="ORF">GLOIN_2v1576613</name>
</gene>
<dbReference type="AlphaFoldDB" id="A0A2P4Q9R2"/>
<organism evidence="2 3">
    <name type="scientific">Rhizophagus irregularis (strain DAOM 181602 / DAOM 197198 / MUCL 43194)</name>
    <name type="common">Arbuscular mycorrhizal fungus</name>
    <name type="synonym">Glomus intraradices</name>
    <dbReference type="NCBI Taxonomy" id="747089"/>
    <lineage>
        <taxon>Eukaryota</taxon>
        <taxon>Fungi</taxon>
        <taxon>Fungi incertae sedis</taxon>
        <taxon>Mucoromycota</taxon>
        <taxon>Glomeromycotina</taxon>
        <taxon>Glomeromycetes</taxon>
        <taxon>Glomerales</taxon>
        <taxon>Glomeraceae</taxon>
        <taxon>Rhizophagus</taxon>
    </lineage>
</organism>
<reference evidence="2 3" key="2">
    <citation type="journal article" date="2018" name="New Phytol.">
        <title>High intraspecific genome diversity in the model arbuscular mycorrhizal symbiont Rhizophagus irregularis.</title>
        <authorList>
            <person name="Chen E.C.H."/>
            <person name="Morin E."/>
            <person name="Beaudet D."/>
            <person name="Noel J."/>
            <person name="Yildirir G."/>
            <person name="Ndikumana S."/>
            <person name="Charron P."/>
            <person name="St-Onge C."/>
            <person name="Giorgi J."/>
            <person name="Kruger M."/>
            <person name="Marton T."/>
            <person name="Ropars J."/>
            <person name="Grigoriev I.V."/>
            <person name="Hainaut M."/>
            <person name="Henrissat B."/>
            <person name="Roux C."/>
            <person name="Martin F."/>
            <person name="Corradi N."/>
        </authorList>
    </citation>
    <scope>NUCLEOTIDE SEQUENCE [LARGE SCALE GENOMIC DNA]</scope>
    <source>
        <strain evidence="2 3">DAOM 197198</strain>
    </source>
</reference>